<keyword evidence="2" id="KW-0472">Membrane</keyword>
<keyword evidence="2" id="KW-1133">Transmembrane helix</keyword>
<dbReference type="Proteomes" id="UP000327030">
    <property type="component" value="Chromosome 1"/>
</dbReference>
<reference evidence="4" key="1">
    <citation type="submission" date="2019-08" db="EMBL/GenBank/DDBJ databases">
        <title>Complete Genome Sequence of the Polysaccharide-Degrading Rumen Bacterium Pseudobutyrivibrio xylanivorans MA3014.</title>
        <authorList>
            <person name="Palevich N."/>
            <person name="Maclean P.H."/>
            <person name="Kelly W.J."/>
            <person name="Leahy S.C."/>
            <person name="Rakonjac J."/>
            <person name="Attwood G.T."/>
        </authorList>
    </citation>
    <scope>NUCLEOTIDE SEQUENCE [LARGE SCALE GENOMIC DNA]</scope>
    <source>
        <strain evidence="4">MA3014</strain>
    </source>
</reference>
<dbReference type="AlphaFoldDB" id="A0A5P6VVJ6"/>
<sequence>MKTQINTKPIPIIITLAAAFIACVMSIVQHVEFSVFVARLLVVVVIFLFMGTVIKLILDYAFRVIEPPVSIDAEVPPEGMLLDDDDEDAEGEGSEVNSAESEEG</sequence>
<dbReference type="KEGG" id="pxv:FXF36_11800"/>
<organism evidence="3 4">
    <name type="scientific">Pseudobutyrivibrio xylanivorans</name>
    <dbReference type="NCBI Taxonomy" id="185007"/>
    <lineage>
        <taxon>Bacteria</taxon>
        <taxon>Bacillati</taxon>
        <taxon>Bacillota</taxon>
        <taxon>Clostridia</taxon>
        <taxon>Lachnospirales</taxon>
        <taxon>Lachnospiraceae</taxon>
        <taxon>Pseudobutyrivibrio</taxon>
    </lineage>
</organism>
<evidence type="ECO:0000256" key="2">
    <source>
        <dbReference type="SAM" id="Phobius"/>
    </source>
</evidence>
<gene>
    <name evidence="3" type="ORF">FXF36_11800</name>
</gene>
<dbReference type="RefSeq" id="WP_151624340.1">
    <property type="nucleotide sequence ID" value="NZ_CP043028.1"/>
</dbReference>
<evidence type="ECO:0000313" key="4">
    <source>
        <dbReference type="Proteomes" id="UP000327030"/>
    </source>
</evidence>
<feature type="region of interest" description="Disordered" evidence="1">
    <location>
        <begin position="75"/>
        <end position="104"/>
    </location>
</feature>
<feature type="compositionally biased region" description="Acidic residues" evidence="1">
    <location>
        <begin position="81"/>
        <end position="93"/>
    </location>
</feature>
<name>A0A5P6VVJ6_PSEXY</name>
<evidence type="ECO:0000313" key="3">
    <source>
        <dbReference type="EMBL" id="QFJ55504.1"/>
    </source>
</evidence>
<evidence type="ECO:0000256" key="1">
    <source>
        <dbReference type="SAM" id="MobiDB-lite"/>
    </source>
</evidence>
<protein>
    <submittedName>
        <fullName evidence="3">Uncharacterized protein</fullName>
    </submittedName>
</protein>
<accession>A0A5P6VVJ6</accession>
<dbReference type="EMBL" id="CP043028">
    <property type="protein sequence ID" value="QFJ55504.1"/>
    <property type="molecule type" value="Genomic_DNA"/>
</dbReference>
<dbReference type="OrthoDB" id="2063653at2"/>
<dbReference type="PROSITE" id="PS51257">
    <property type="entry name" value="PROKAR_LIPOPROTEIN"/>
    <property type="match status" value="1"/>
</dbReference>
<proteinExistence type="predicted"/>
<feature type="transmembrane region" description="Helical" evidence="2">
    <location>
        <begin position="12"/>
        <end position="31"/>
    </location>
</feature>
<keyword evidence="2" id="KW-0812">Transmembrane</keyword>
<feature type="transmembrane region" description="Helical" evidence="2">
    <location>
        <begin position="37"/>
        <end position="58"/>
    </location>
</feature>